<sequence length="503" mass="58146">MALISFTLNDNCQTVPEKLDHGSAWFQSRVRRSRLPDLLLSWNIPEEQLSKGLMYERELEWLLLAKAIILTLPLSEDLYYWDEVLSSYRYTVLYLLEAFKEIFYDIIRRFKEPREKNIDIELHQNFYYLVKNSLQGRLEKLRSGLLIGETLNFDFVEDPKAEWKSVVEKAARLIENIARNELKFLKEGEYNLLSLPNIKIYMTLLSLQLQKILRVDLPVQAVACKKVIASHVPATILLFSFSKILKVLACYQADLSVWAEDTATTIIDFWNNWVIDPVKNIFGTIRHDKDSESLTADMENNLDISVENPRAILTFQELEVIRKHVKEGDLTPVFKAYERDLRKPFKDTIKGELIRALLIQIQKTKVDVEVAISGIDSLLKSQELVFGLVGLTPGLLTTWVTMRWVSGFMSGRRGIRQGKVSEEMVRVLRHIDRILSTSLRKGTNCQLSYKEYGLLLCEVVVLRELAKQGLPKKLYGGLIQEMEELVNIHAGIERQQKAVDRVR</sequence>
<evidence type="ECO:0000256" key="2">
    <source>
        <dbReference type="ARBA" id="ARBA00022692"/>
    </source>
</evidence>
<dbReference type="InterPro" id="IPR013946">
    <property type="entry name" value="NCA2-like"/>
</dbReference>
<dbReference type="PANTHER" id="PTHR28234">
    <property type="entry name" value="NUCLEAR CONTROL OF ATPASE PROTEIN 2"/>
    <property type="match status" value="1"/>
</dbReference>
<dbReference type="InParanoid" id="A0A3N4LA26"/>
<name>A0A3N4LA26_9PEZI</name>
<evidence type="ECO:0000313" key="7">
    <source>
        <dbReference type="Proteomes" id="UP000267821"/>
    </source>
</evidence>
<dbReference type="Proteomes" id="UP000267821">
    <property type="component" value="Unassembled WGS sequence"/>
</dbReference>
<protein>
    <submittedName>
        <fullName evidence="6">NCA2-domain-containing protein</fullName>
    </submittedName>
</protein>
<evidence type="ECO:0000256" key="3">
    <source>
        <dbReference type="ARBA" id="ARBA00022989"/>
    </source>
</evidence>
<dbReference type="GO" id="GO:0005741">
    <property type="term" value="C:mitochondrial outer membrane"/>
    <property type="evidence" value="ECO:0007669"/>
    <property type="project" value="TreeGrafter"/>
</dbReference>
<keyword evidence="7" id="KW-1185">Reference proteome</keyword>
<comment type="subcellular location">
    <subcellularLocation>
        <location evidence="1">Mitochondrion membrane</location>
        <topology evidence="1">Multi-pass membrane protein</topology>
    </subcellularLocation>
</comment>
<evidence type="ECO:0000256" key="4">
    <source>
        <dbReference type="ARBA" id="ARBA00023128"/>
    </source>
</evidence>
<keyword evidence="5" id="KW-0472">Membrane</keyword>
<keyword evidence="4" id="KW-0496">Mitochondrion</keyword>
<gene>
    <name evidence="6" type="ORF">L211DRAFT_859304</name>
</gene>
<keyword evidence="3" id="KW-1133">Transmembrane helix</keyword>
<organism evidence="6 7">
    <name type="scientific">Terfezia boudieri ATCC MYA-4762</name>
    <dbReference type="NCBI Taxonomy" id="1051890"/>
    <lineage>
        <taxon>Eukaryota</taxon>
        <taxon>Fungi</taxon>
        <taxon>Dikarya</taxon>
        <taxon>Ascomycota</taxon>
        <taxon>Pezizomycotina</taxon>
        <taxon>Pezizomycetes</taxon>
        <taxon>Pezizales</taxon>
        <taxon>Pezizaceae</taxon>
        <taxon>Terfezia</taxon>
    </lineage>
</organism>
<evidence type="ECO:0000256" key="1">
    <source>
        <dbReference type="ARBA" id="ARBA00004225"/>
    </source>
</evidence>
<reference evidence="6 7" key="1">
    <citation type="journal article" date="2018" name="Nat. Ecol. Evol.">
        <title>Pezizomycetes genomes reveal the molecular basis of ectomycorrhizal truffle lifestyle.</title>
        <authorList>
            <person name="Murat C."/>
            <person name="Payen T."/>
            <person name="Noel B."/>
            <person name="Kuo A."/>
            <person name="Morin E."/>
            <person name="Chen J."/>
            <person name="Kohler A."/>
            <person name="Krizsan K."/>
            <person name="Balestrini R."/>
            <person name="Da Silva C."/>
            <person name="Montanini B."/>
            <person name="Hainaut M."/>
            <person name="Levati E."/>
            <person name="Barry K.W."/>
            <person name="Belfiori B."/>
            <person name="Cichocki N."/>
            <person name="Clum A."/>
            <person name="Dockter R.B."/>
            <person name="Fauchery L."/>
            <person name="Guy J."/>
            <person name="Iotti M."/>
            <person name="Le Tacon F."/>
            <person name="Lindquist E.A."/>
            <person name="Lipzen A."/>
            <person name="Malagnac F."/>
            <person name="Mello A."/>
            <person name="Molinier V."/>
            <person name="Miyauchi S."/>
            <person name="Poulain J."/>
            <person name="Riccioni C."/>
            <person name="Rubini A."/>
            <person name="Sitrit Y."/>
            <person name="Splivallo R."/>
            <person name="Traeger S."/>
            <person name="Wang M."/>
            <person name="Zifcakova L."/>
            <person name="Wipf D."/>
            <person name="Zambonelli A."/>
            <person name="Paolocci F."/>
            <person name="Nowrousian M."/>
            <person name="Ottonello S."/>
            <person name="Baldrian P."/>
            <person name="Spatafora J.W."/>
            <person name="Henrissat B."/>
            <person name="Nagy L.G."/>
            <person name="Aury J.M."/>
            <person name="Wincker P."/>
            <person name="Grigoriev I.V."/>
            <person name="Bonfante P."/>
            <person name="Martin F.M."/>
        </authorList>
    </citation>
    <scope>NUCLEOTIDE SEQUENCE [LARGE SCALE GENOMIC DNA]</scope>
    <source>
        <strain evidence="6 7">ATCC MYA-4762</strain>
    </source>
</reference>
<dbReference type="EMBL" id="ML121620">
    <property type="protein sequence ID" value="RPB18598.1"/>
    <property type="molecule type" value="Genomic_DNA"/>
</dbReference>
<dbReference type="STRING" id="1051890.A0A3N4LA26"/>
<evidence type="ECO:0000256" key="5">
    <source>
        <dbReference type="ARBA" id="ARBA00023136"/>
    </source>
</evidence>
<keyword evidence="2" id="KW-0812">Transmembrane</keyword>
<dbReference type="OrthoDB" id="413313at2759"/>
<proteinExistence type="predicted"/>
<dbReference type="AlphaFoldDB" id="A0A3N4LA26"/>
<dbReference type="Pfam" id="PF08637">
    <property type="entry name" value="NCA2"/>
    <property type="match status" value="1"/>
</dbReference>
<evidence type="ECO:0000313" key="6">
    <source>
        <dbReference type="EMBL" id="RPB18598.1"/>
    </source>
</evidence>
<accession>A0A3N4LA26</accession>
<dbReference type="PANTHER" id="PTHR28234:SF1">
    <property type="entry name" value="NUCLEAR CONTROL OF ATPASE PROTEIN 2"/>
    <property type="match status" value="1"/>
</dbReference>